<protein>
    <submittedName>
        <fullName evidence="8">Sigma-70 family RNA polymerase sigma factor</fullName>
    </submittedName>
</protein>
<dbReference type="Gene3D" id="1.10.1740.10">
    <property type="match status" value="1"/>
</dbReference>
<dbReference type="GO" id="GO:0003677">
    <property type="term" value="F:DNA binding"/>
    <property type="evidence" value="ECO:0007669"/>
    <property type="project" value="UniProtKB-KW"/>
</dbReference>
<dbReference type="NCBIfam" id="TIGR02937">
    <property type="entry name" value="sigma70-ECF"/>
    <property type="match status" value="1"/>
</dbReference>
<dbReference type="Pfam" id="PF04545">
    <property type="entry name" value="Sigma70_r4"/>
    <property type="match status" value="1"/>
</dbReference>
<evidence type="ECO:0000259" key="6">
    <source>
        <dbReference type="Pfam" id="PF04542"/>
    </source>
</evidence>
<dbReference type="InterPro" id="IPR013325">
    <property type="entry name" value="RNA_pol_sigma_r2"/>
</dbReference>
<evidence type="ECO:0000259" key="7">
    <source>
        <dbReference type="Pfam" id="PF04545"/>
    </source>
</evidence>
<keyword evidence="2" id="KW-0805">Transcription regulation</keyword>
<dbReference type="SUPFAM" id="SSF88659">
    <property type="entry name" value="Sigma3 and sigma4 domains of RNA polymerase sigma factors"/>
    <property type="match status" value="1"/>
</dbReference>
<dbReference type="PANTHER" id="PTHR43133">
    <property type="entry name" value="RNA POLYMERASE ECF-TYPE SIGMA FACTO"/>
    <property type="match status" value="1"/>
</dbReference>
<feature type="domain" description="RNA polymerase sigma-70 region 4" evidence="7">
    <location>
        <begin position="134"/>
        <end position="183"/>
    </location>
</feature>
<dbReference type="InterPro" id="IPR007630">
    <property type="entry name" value="RNA_pol_sigma70_r4"/>
</dbReference>
<proteinExistence type="inferred from homology"/>
<comment type="caution">
    <text evidence="8">The sequence shown here is derived from an EMBL/GenBank/DDBJ whole genome shotgun (WGS) entry which is preliminary data.</text>
</comment>
<evidence type="ECO:0000256" key="1">
    <source>
        <dbReference type="ARBA" id="ARBA00010641"/>
    </source>
</evidence>
<dbReference type="Proteomes" id="UP000488299">
    <property type="component" value="Unassembled WGS sequence"/>
</dbReference>
<dbReference type="EMBL" id="WELI01000004">
    <property type="protein sequence ID" value="KAB7730863.1"/>
    <property type="molecule type" value="Genomic_DNA"/>
</dbReference>
<dbReference type="GO" id="GO:0006352">
    <property type="term" value="P:DNA-templated transcription initiation"/>
    <property type="evidence" value="ECO:0007669"/>
    <property type="project" value="InterPro"/>
</dbReference>
<evidence type="ECO:0000256" key="2">
    <source>
        <dbReference type="ARBA" id="ARBA00023015"/>
    </source>
</evidence>
<dbReference type="PANTHER" id="PTHR43133:SF46">
    <property type="entry name" value="RNA POLYMERASE SIGMA-70 FACTOR ECF SUBFAMILY"/>
    <property type="match status" value="1"/>
</dbReference>
<dbReference type="Pfam" id="PF04542">
    <property type="entry name" value="Sigma70_r2"/>
    <property type="match status" value="1"/>
</dbReference>
<gene>
    <name evidence="8" type="ORF">F5984_12020</name>
</gene>
<evidence type="ECO:0000256" key="5">
    <source>
        <dbReference type="ARBA" id="ARBA00023163"/>
    </source>
</evidence>
<accession>A0A7J5TZQ5</accession>
<keyword evidence="4" id="KW-0238">DNA-binding</keyword>
<name>A0A7J5TZQ5_9BACT</name>
<dbReference type="GO" id="GO:0016987">
    <property type="term" value="F:sigma factor activity"/>
    <property type="evidence" value="ECO:0007669"/>
    <property type="project" value="UniProtKB-KW"/>
</dbReference>
<keyword evidence="3" id="KW-0731">Sigma factor</keyword>
<feature type="domain" description="RNA polymerase sigma-70 region 2" evidence="6">
    <location>
        <begin position="29"/>
        <end position="97"/>
    </location>
</feature>
<dbReference type="InterPro" id="IPR036388">
    <property type="entry name" value="WH-like_DNA-bd_sf"/>
</dbReference>
<dbReference type="SUPFAM" id="SSF88946">
    <property type="entry name" value="Sigma2 domain of RNA polymerase sigma factors"/>
    <property type="match status" value="1"/>
</dbReference>
<dbReference type="CDD" id="cd06171">
    <property type="entry name" value="Sigma70_r4"/>
    <property type="match status" value="1"/>
</dbReference>
<evidence type="ECO:0000256" key="3">
    <source>
        <dbReference type="ARBA" id="ARBA00023082"/>
    </source>
</evidence>
<dbReference type="RefSeq" id="WP_152124522.1">
    <property type="nucleotide sequence ID" value="NZ_WELI01000004.1"/>
</dbReference>
<organism evidence="8 9">
    <name type="scientific">Rudanella paleaurantiibacter</name>
    <dbReference type="NCBI Taxonomy" id="2614655"/>
    <lineage>
        <taxon>Bacteria</taxon>
        <taxon>Pseudomonadati</taxon>
        <taxon>Bacteroidota</taxon>
        <taxon>Cytophagia</taxon>
        <taxon>Cytophagales</taxon>
        <taxon>Cytophagaceae</taxon>
        <taxon>Rudanella</taxon>
    </lineage>
</organism>
<sequence length="201" mass="23306">MLGQNLSSESDAQLWQQLRTHSHAALAAMYGRYGADLIRYGNRLTDDEHLVQDCVQDLFVELWNRRLFIAPDVQNLRLYLLGALRHKVTKAIRAQQRHEGWSDASEGAFSYFSPEDVLIQSQHEEGQRERLQQAMTRLAPRQQEVIHLRFFHNLSHAEMATVMNMQAQSVRNLLHGALHRLRELVLPYVQLTLLLVAEWVS</sequence>
<reference evidence="8 9" key="1">
    <citation type="submission" date="2019-10" db="EMBL/GenBank/DDBJ databases">
        <title>Rudanella paleaurantiibacter sp. nov., isolated from sludge.</title>
        <authorList>
            <person name="Xu S.Q."/>
        </authorList>
    </citation>
    <scope>NUCLEOTIDE SEQUENCE [LARGE SCALE GENOMIC DNA]</scope>
    <source>
        <strain evidence="8 9">HX-22-17</strain>
    </source>
</reference>
<dbReference type="InterPro" id="IPR014284">
    <property type="entry name" value="RNA_pol_sigma-70_dom"/>
</dbReference>
<dbReference type="InterPro" id="IPR039425">
    <property type="entry name" value="RNA_pol_sigma-70-like"/>
</dbReference>
<dbReference type="InterPro" id="IPR007627">
    <property type="entry name" value="RNA_pol_sigma70_r2"/>
</dbReference>
<dbReference type="InterPro" id="IPR013324">
    <property type="entry name" value="RNA_pol_sigma_r3/r4-like"/>
</dbReference>
<evidence type="ECO:0000313" key="9">
    <source>
        <dbReference type="Proteomes" id="UP000488299"/>
    </source>
</evidence>
<keyword evidence="9" id="KW-1185">Reference proteome</keyword>
<evidence type="ECO:0000313" key="8">
    <source>
        <dbReference type="EMBL" id="KAB7730863.1"/>
    </source>
</evidence>
<comment type="similarity">
    <text evidence="1">Belongs to the sigma-70 factor family. ECF subfamily.</text>
</comment>
<keyword evidence="5" id="KW-0804">Transcription</keyword>
<dbReference type="AlphaFoldDB" id="A0A7J5TZQ5"/>
<dbReference type="Gene3D" id="1.10.10.10">
    <property type="entry name" value="Winged helix-like DNA-binding domain superfamily/Winged helix DNA-binding domain"/>
    <property type="match status" value="1"/>
</dbReference>
<evidence type="ECO:0000256" key="4">
    <source>
        <dbReference type="ARBA" id="ARBA00023125"/>
    </source>
</evidence>